<proteinExistence type="predicted"/>
<accession>A0A9R1VZQ6</accession>
<evidence type="ECO:0000313" key="2">
    <source>
        <dbReference type="Proteomes" id="UP000235145"/>
    </source>
</evidence>
<dbReference type="AlphaFoldDB" id="A0A9R1VZQ6"/>
<sequence>MLRICCNNAGIKDENERVSEHDTEMKRCYNNQRLTLKRQKFSSMPKMLESSSGSTRRFRCCWKTFVVVGYIIQSFGQDPCTKNLMGTPNCFVELSRPLLVFL</sequence>
<protein>
    <submittedName>
        <fullName evidence="1">Uncharacterized protein</fullName>
    </submittedName>
</protein>
<keyword evidence="2" id="KW-1185">Reference proteome</keyword>
<dbReference type="EMBL" id="NBSK02000003">
    <property type="protein sequence ID" value="KAJ0217057.1"/>
    <property type="molecule type" value="Genomic_DNA"/>
</dbReference>
<name>A0A9R1VZQ6_LACSA</name>
<evidence type="ECO:0000313" key="1">
    <source>
        <dbReference type="EMBL" id="KAJ0217057.1"/>
    </source>
</evidence>
<dbReference type="Proteomes" id="UP000235145">
    <property type="component" value="Unassembled WGS sequence"/>
</dbReference>
<comment type="caution">
    <text evidence="1">The sequence shown here is derived from an EMBL/GenBank/DDBJ whole genome shotgun (WGS) entry which is preliminary data.</text>
</comment>
<reference evidence="1 2" key="1">
    <citation type="journal article" date="2017" name="Nat. Commun.">
        <title>Genome assembly with in vitro proximity ligation data and whole-genome triplication in lettuce.</title>
        <authorList>
            <person name="Reyes-Chin-Wo S."/>
            <person name="Wang Z."/>
            <person name="Yang X."/>
            <person name="Kozik A."/>
            <person name="Arikit S."/>
            <person name="Song C."/>
            <person name="Xia L."/>
            <person name="Froenicke L."/>
            <person name="Lavelle D.O."/>
            <person name="Truco M.J."/>
            <person name="Xia R."/>
            <person name="Zhu S."/>
            <person name="Xu C."/>
            <person name="Xu H."/>
            <person name="Xu X."/>
            <person name="Cox K."/>
            <person name="Korf I."/>
            <person name="Meyers B.C."/>
            <person name="Michelmore R.W."/>
        </authorList>
    </citation>
    <scope>NUCLEOTIDE SEQUENCE [LARGE SCALE GENOMIC DNA]</scope>
    <source>
        <strain evidence="2">cv. Salinas</strain>
        <tissue evidence="1">Seedlings</tissue>
    </source>
</reference>
<gene>
    <name evidence="1" type="ORF">LSAT_V11C300120910</name>
</gene>
<organism evidence="1 2">
    <name type="scientific">Lactuca sativa</name>
    <name type="common">Garden lettuce</name>
    <dbReference type="NCBI Taxonomy" id="4236"/>
    <lineage>
        <taxon>Eukaryota</taxon>
        <taxon>Viridiplantae</taxon>
        <taxon>Streptophyta</taxon>
        <taxon>Embryophyta</taxon>
        <taxon>Tracheophyta</taxon>
        <taxon>Spermatophyta</taxon>
        <taxon>Magnoliopsida</taxon>
        <taxon>eudicotyledons</taxon>
        <taxon>Gunneridae</taxon>
        <taxon>Pentapetalae</taxon>
        <taxon>asterids</taxon>
        <taxon>campanulids</taxon>
        <taxon>Asterales</taxon>
        <taxon>Asteraceae</taxon>
        <taxon>Cichorioideae</taxon>
        <taxon>Cichorieae</taxon>
        <taxon>Lactucinae</taxon>
        <taxon>Lactuca</taxon>
    </lineage>
</organism>